<feature type="transmembrane region" description="Helical" evidence="1">
    <location>
        <begin position="75"/>
        <end position="94"/>
    </location>
</feature>
<gene>
    <name evidence="2" type="ORF">LKD70_07285</name>
</gene>
<feature type="transmembrane region" description="Helical" evidence="1">
    <location>
        <begin position="12"/>
        <end position="32"/>
    </location>
</feature>
<feature type="transmembrane region" description="Helical" evidence="1">
    <location>
        <begin position="137"/>
        <end position="156"/>
    </location>
</feature>
<evidence type="ECO:0000313" key="2">
    <source>
        <dbReference type="EMBL" id="MCC2254244.1"/>
    </source>
</evidence>
<dbReference type="EMBL" id="JAJEQX010000010">
    <property type="protein sequence ID" value="MCC2254244.1"/>
    <property type="molecule type" value="Genomic_DNA"/>
</dbReference>
<reference evidence="2 3" key="1">
    <citation type="submission" date="2021-10" db="EMBL/GenBank/DDBJ databases">
        <title>Anaerobic single-cell dispensing facilitates the cultivation of human gut bacteria.</title>
        <authorList>
            <person name="Afrizal A."/>
        </authorList>
    </citation>
    <scope>NUCLEOTIDE SEQUENCE [LARGE SCALE GENOMIC DNA]</scope>
    <source>
        <strain evidence="2 3">CLA-AA-H200</strain>
    </source>
</reference>
<organism evidence="2 3">
    <name type="scientific">Ruminococcus turbiniformis</name>
    <dbReference type="NCBI Taxonomy" id="2881258"/>
    <lineage>
        <taxon>Bacteria</taxon>
        <taxon>Bacillati</taxon>
        <taxon>Bacillota</taxon>
        <taxon>Clostridia</taxon>
        <taxon>Eubacteriales</taxon>
        <taxon>Oscillospiraceae</taxon>
        <taxon>Ruminococcus</taxon>
    </lineage>
</organism>
<dbReference type="RefSeq" id="WP_227707381.1">
    <property type="nucleotide sequence ID" value="NZ_JAJEQX010000010.1"/>
</dbReference>
<dbReference type="Proteomes" id="UP001198151">
    <property type="component" value="Unassembled WGS sequence"/>
</dbReference>
<keyword evidence="1" id="KW-0812">Transmembrane</keyword>
<keyword evidence="1" id="KW-1133">Transmembrane helix</keyword>
<proteinExistence type="predicted"/>
<evidence type="ECO:0000256" key="1">
    <source>
        <dbReference type="SAM" id="Phobius"/>
    </source>
</evidence>
<accession>A0ABS8FXD5</accession>
<keyword evidence="1" id="KW-0472">Membrane</keyword>
<feature type="transmembrane region" description="Helical" evidence="1">
    <location>
        <begin position="106"/>
        <end position="130"/>
    </location>
</feature>
<feature type="transmembrane region" description="Helical" evidence="1">
    <location>
        <begin position="38"/>
        <end position="63"/>
    </location>
</feature>
<keyword evidence="3" id="KW-1185">Reference proteome</keyword>
<comment type="caution">
    <text evidence="2">The sequence shown here is derived from an EMBL/GenBank/DDBJ whole genome shotgun (WGS) entry which is preliminary data.</text>
</comment>
<sequence length="191" mass="20169">MKTKHAGRINTYQICLVAMAVVINIVGGQIALMLRLPIYLDSIGTILTGAVLGPWFGMLPNLLSGIFMGITTDIYSLYFAPVGMITGLVSGVLLHGRSVKGMKIFLLGLGVTVPGTIVSALINAALFGGVTSSGSTILVQFLARTPLGLTGSIFTVQFLTDYADRCVSILAVSAFLPLMSGELKRRMSGRD</sequence>
<dbReference type="Gene3D" id="1.10.1760.20">
    <property type="match status" value="1"/>
</dbReference>
<evidence type="ECO:0000313" key="3">
    <source>
        <dbReference type="Proteomes" id="UP001198151"/>
    </source>
</evidence>
<protein>
    <submittedName>
        <fullName evidence="2">ECF transporter S component</fullName>
    </submittedName>
</protein>
<name>A0ABS8FXD5_9FIRM</name>